<feature type="region of interest" description="Disordered" evidence="1">
    <location>
        <begin position="238"/>
        <end position="276"/>
    </location>
</feature>
<dbReference type="EMBL" id="CAIIXF020000010">
    <property type="protein sequence ID" value="CAH1796164.1"/>
    <property type="molecule type" value="Genomic_DNA"/>
</dbReference>
<keyword evidence="2" id="KW-0812">Transmembrane</keyword>
<evidence type="ECO:0000256" key="1">
    <source>
        <dbReference type="SAM" id="MobiDB-lite"/>
    </source>
</evidence>
<reference evidence="3" key="1">
    <citation type="submission" date="2022-03" db="EMBL/GenBank/DDBJ databases">
        <authorList>
            <person name="Martin C."/>
        </authorList>
    </citation>
    <scope>NUCLEOTIDE SEQUENCE</scope>
</reference>
<comment type="caution">
    <text evidence="3">The sequence shown here is derived from an EMBL/GenBank/DDBJ whole genome shotgun (WGS) entry which is preliminary data.</text>
</comment>
<feature type="transmembrane region" description="Helical" evidence="2">
    <location>
        <begin position="80"/>
        <end position="102"/>
    </location>
</feature>
<evidence type="ECO:0000256" key="2">
    <source>
        <dbReference type="SAM" id="Phobius"/>
    </source>
</evidence>
<feature type="non-terminal residue" evidence="3">
    <location>
        <position position="1"/>
    </location>
</feature>
<accession>A0A8S4PPX6</accession>
<sequence>KALAFAILCIGLYVIIGNPEIMVYFREMKHEARYFFLSSNSVVDYLDATFDEYRRIFPQQIHHIHQWMNQYEYDFIFRKILQNVTMSDCLVFGLLLIAVFYIGKGFKHVSVLFKTIARRKLCKHLADTVSGTDIIRSHSINSPLFKTSSANLCDTPMKNREDATQKRGHVNKFNYVLRSLKKHRNIDNGIQSEKCLSTSPTDFEPVSNVQNKTVFDHDSPQDDGVLFSKRSSITLSSIDPKPVSSSVDSGPVSNIRKQTNKTELDRSSEVDGLPGLSVLSSTSVDSDEYNVYRQTDKPDLKHSSIGPCRERISILSSSVDPGPWSEIIPRKSDSWSDDAICRLQIAVDSYIRHQKYIDNAKDDSDLNVKKDNMKRGNGRQKTVGIDSEPKVGNTDIPIYVKYLAAYVLVGSFYLYVGIAIGHYLL</sequence>
<organism evidence="3 4">
    <name type="scientific">Owenia fusiformis</name>
    <name type="common">Polychaete worm</name>
    <dbReference type="NCBI Taxonomy" id="6347"/>
    <lineage>
        <taxon>Eukaryota</taxon>
        <taxon>Metazoa</taxon>
        <taxon>Spiralia</taxon>
        <taxon>Lophotrochozoa</taxon>
        <taxon>Annelida</taxon>
        <taxon>Polychaeta</taxon>
        <taxon>Sedentaria</taxon>
        <taxon>Canalipalpata</taxon>
        <taxon>Sabellida</taxon>
        <taxon>Oweniida</taxon>
        <taxon>Oweniidae</taxon>
        <taxon>Owenia</taxon>
    </lineage>
</organism>
<proteinExistence type="predicted"/>
<gene>
    <name evidence="3" type="ORF">OFUS_LOCUS20605</name>
</gene>
<feature type="compositionally biased region" description="Low complexity" evidence="1">
    <location>
        <begin position="238"/>
        <end position="253"/>
    </location>
</feature>
<dbReference type="Proteomes" id="UP000749559">
    <property type="component" value="Unassembled WGS sequence"/>
</dbReference>
<keyword evidence="2" id="KW-1133">Transmembrane helix</keyword>
<feature type="compositionally biased region" description="Basic and acidic residues" evidence="1">
    <location>
        <begin position="260"/>
        <end position="269"/>
    </location>
</feature>
<dbReference type="AlphaFoldDB" id="A0A8S4PPX6"/>
<feature type="transmembrane region" description="Helical" evidence="2">
    <location>
        <begin position="403"/>
        <end position="424"/>
    </location>
</feature>
<name>A0A8S4PPX6_OWEFU</name>
<evidence type="ECO:0000313" key="4">
    <source>
        <dbReference type="Proteomes" id="UP000749559"/>
    </source>
</evidence>
<evidence type="ECO:0000313" key="3">
    <source>
        <dbReference type="EMBL" id="CAH1796164.1"/>
    </source>
</evidence>
<keyword evidence="2" id="KW-0472">Membrane</keyword>
<protein>
    <submittedName>
        <fullName evidence="3">Uncharacterized protein</fullName>
    </submittedName>
</protein>
<keyword evidence="4" id="KW-1185">Reference proteome</keyword>